<gene>
    <name evidence="1" type="ORF">CYMTET_51429</name>
</gene>
<sequence>METLGFGAPGKDDKADRDKVKRMRKASAIQLFDLDEEADLIGDFLCSREGNPGRLYVFKTFVCFADALFGVKETLSVGNIIAISIPDSSFYVSAIQIDYMKKGKGQDPTTEKSLIYSLFFSHTEALAALMECAQHLEKEDEDLLPLKPSPGMYASTKERRASAATAEAAVAAAQAHKESPSNVGDFESVGAPLENLKPAESAPRSEDPLVVLSDLTDTSLTPARKSISEIPSSSPKDTDEWRIRGMIKVALFGGLAAALLALSKEKPWKKPAVVQQKPKSTTKARGRFL</sequence>
<organism evidence="1 2">
    <name type="scientific">Cymbomonas tetramitiformis</name>
    <dbReference type="NCBI Taxonomy" id="36881"/>
    <lineage>
        <taxon>Eukaryota</taxon>
        <taxon>Viridiplantae</taxon>
        <taxon>Chlorophyta</taxon>
        <taxon>Pyramimonadophyceae</taxon>
        <taxon>Pyramimonadales</taxon>
        <taxon>Pyramimonadaceae</taxon>
        <taxon>Cymbomonas</taxon>
    </lineage>
</organism>
<reference evidence="1 2" key="1">
    <citation type="journal article" date="2015" name="Genome Biol. Evol.">
        <title>Comparative Genomics of a Bacterivorous Green Alga Reveals Evolutionary Causalities and Consequences of Phago-Mixotrophic Mode of Nutrition.</title>
        <authorList>
            <person name="Burns J.A."/>
            <person name="Paasch A."/>
            <person name="Narechania A."/>
            <person name="Kim E."/>
        </authorList>
    </citation>
    <scope>NUCLEOTIDE SEQUENCE [LARGE SCALE GENOMIC DNA]</scope>
    <source>
        <strain evidence="1 2">PLY_AMNH</strain>
    </source>
</reference>
<dbReference type="Proteomes" id="UP001190700">
    <property type="component" value="Unassembled WGS sequence"/>
</dbReference>
<proteinExistence type="predicted"/>
<dbReference type="InterPro" id="IPR011993">
    <property type="entry name" value="PH-like_dom_sf"/>
</dbReference>
<evidence type="ECO:0008006" key="3">
    <source>
        <dbReference type="Google" id="ProtNLM"/>
    </source>
</evidence>
<accession>A0AAE0BL32</accession>
<dbReference type="EMBL" id="LGRX02034174">
    <property type="protein sequence ID" value="KAK3238571.1"/>
    <property type="molecule type" value="Genomic_DNA"/>
</dbReference>
<evidence type="ECO:0000313" key="1">
    <source>
        <dbReference type="EMBL" id="KAK3238571.1"/>
    </source>
</evidence>
<protein>
    <recommendedName>
        <fullName evidence="3">GRAM domain-containing protein</fullName>
    </recommendedName>
</protein>
<dbReference type="Gene3D" id="2.30.29.30">
    <property type="entry name" value="Pleckstrin-homology domain (PH domain)/Phosphotyrosine-binding domain (PTB)"/>
    <property type="match status" value="1"/>
</dbReference>
<evidence type="ECO:0000313" key="2">
    <source>
        <dbReference type="Proteomes" id="UP001190700"/>
    </source>
</evidence>
<dbReference type="AlphaFoldDB" id="A0AAE0BL32"/>
<keyword evidence="2" id="KW-1185">Reference proteome</keyword>
<comment type="caution">
    <text evidence="1">The sequence shown here is derived from an EMBL/GenBank/DDBJ whole genome shotgun (WGS) entry which is preliminary data.</text>
</comment>
<name>A0AAE0BL32_9CHLO</name>